<accession>D3EZ69</accession>
<gene>
    <name evidence="2" type="ordered locus">Cwoe_3416</name>
</gene>
<dbReference type="EMBL" id="CP001854">
    <property type="protein sequence ID" value="ADB51834.1"/>
    <property type="molecule type" value="Genomic_DNA"/>
</dbReference>
<dbReference type="KEGG" id="cwo:Cwoe_3416"/>
<organism evidence="2 3">
    <name type="scientific">Conexibacter woesei (strain DSM 14684 / CCUG 47730 / CIP 108061 / JCM 11494 / NBRC 100937 / ID131577)</name>
    <dbReference type="NCBI Taxonomy" id="469383"/>
    <lineage>
        <taxon>Bacteria</taxon>
        <taxon>Bacillati</taxon>
        <taxon>Actinomycetota</taxon>
        <taxon>Thermoleophilia</taxon>
        <taxon>Solirubrobacterales</taxon>
        <taxon>Conexibacteraceae</taxon>
        <taxon>Conexibacter</taxon>
    </lineage>
</organism>
<evidence type="ECO:0000313" key="2">
    <source>
        <dbReference type="EMBL" id="ADB51834.1"/>
    </source>
</evidence>
<keyword evidence="3" id="KW-1185">Reference proteome</keyword>
<dbReference type="HOGENOM" id="CLU_1370144_0_0_11"/>
<evidence type="ECO:0000256" key="1">
    <source>
        <dbReference type="SAM" id="Phobius"/>
    </source>
</evidence>
<dbReference type="Proteomes" id="UP000008229">
    <property type="component" value="Chromosome"/>
</dbReference>
<dbReference type="RefSeq" id="WP_012934885.1">
    <property type="nucleotide sequence ID" value="NC_013739.1"/>
</dbReference>
<keyword evidence="1" id="KW-1133">Transmembrane helix</keyword>
<keyword evidence="1" id="KW-0472">Membrane</keyword>
<evidence type="ECO:0000313" key="3">
    <source>
        <dbReference type="Proteomes" id="UP000008229"/>
    </source>
</evidence>
<dbReference type="STRING" id="469383.Cwoe_3416"/>
<keyword evidence="1" id="KW-0812">Transmembrane</keyword>
<reference evidence="3" key="2">
    <citation type="submission" date="2010-01" db="EMBL/GenBank/DDBJ databases">
        <title>The complete genome of Conexibacter woesei DSM 14684.</title>
        <authorList>
            <consortium name="US DOE Joint Genome Institute (JGI-PGF)"/>
            <person name="Lucas S."/>
            <person name="Copeland A."/>
            <person name="Lapidus A."/>
            <person name="Glavina del Rio T."/>
            <person name="Dalin E."/>
            <person name="Tice H."/>
            <person name="Bruce D."/>
            <person name="Goodwin L."/>
            <person name="Pitluck S."/>
            <person name="Kyrpides N."/>
            <person name="Mavromatis K."/>
            <person name="Ivanova N."/>
            <person name="Mikhailova N."/>
            <person name="Chertkov O."/>
            <person name="Brettin T."/>
            <person name="Detter J.C."/>
            <person name="Han C."/>
            <person name="Larimer F."/>
            <person name="Land M."/>
            <person name="Hauser L."/>
            <person name="Markowitz V."/>
            <person name="Cheng J.-F."/>
            <person name="Hugenholtz P."/>
            <person name="Woyke T."/>
            <person name="Wu D."/>
            <person name="Pukall R."/>
            <person name="Steenblock K."/>
            <person name="Schneider S."/>
            <person name="Klenk H.-P."/>
            <person name="Eisen J.A."/>
        </authorList>
    </citation>
    <scope>NUCLEOTIDE SEQUENCE [LARGE SCALE GENOMIC DNA]</scope>
    <source>
        <strain evidence="3">DSM 14684 / CIP 108061 / JCM 11494 / NBRC 100937 / ID131577</strain>
    </source>
</reference>
<name>D3EZ69_CONWI</name>
<feature type="transmembrane region" description="Helical" evidence="1">
    <location>
        <begin position="171"/>
        <end position="193"/>
    </location>
</feature>
<dbReference type="AlphaFoldDB" id="D3EZ69"/>
<sequence length="199" mass="22537">MADDSPILLGDEVQKAHPSLRLFLMHPDLGLREMDDEIVVEPDARELSVGWLALPVAEQRLRKRDMRRALLDLAAAREDARFGPLLVEPGGGFVLVWLDPWKRDALQGELMRAWWEPAQERPLPVARGRRRVSRETRARIHRAWEAYGWRATAIVAIGVFTWLMSDTWHSAAVVLVVALTIAATIGDALKLWYEGSDES</sequence>
<protein>
    <submittedName>
        <fullName evidence="2">Uncharacterized protein</fullName>
    </submittedName>
</protein>
<feature type="transmembrane region" description="Helical" evidence="1">
    <location>
        <begin position="147"/>
        <end position="165"/>
    </location>
</feature>
<proteinExistence type="predicted"/>
<reference evidence="2 3" key="1">
    <citation type="journal article" date="2010" name="Stand. Genomic Sci.">
        <title>Complete genome sequence of Conexibacter woesei type strain (ID131577).</title>
        <authorList>
            <person name="Pukall R."/>
            <person name="Lapidus A."/>
            <person name="Glavina Del Rio T."/>
            <person name="Copeland A."/>
            <person name="Tice H."/>
            <person name="Cheng J.-F."/>
            <person name="Lucas S."/>
            <person name="Chen F."/>
            <person name="Nolan M."/>
            <person name="Bruce D."/>
            <person name="Goodwin L."/>
            <person name="Pitluck S."/>
            <person name="Mavromatis K."/>
            <person name="Ivanova N."/>
            <person name="Ovchinnikova G."/>
            <person name="Pati A."/>
            <person name="Chen A."/>
            <person name="Palaniappan K."/>
            <person name="Land M."/>
            <person name="Hauser L."/>
            <person name="Chang Y.-J."/>
            <person name="Jeffries C.D."/>
            <person name="Chain P."/>
            <person name="Meincke L."/>
            <person name="Sims D."/>
            <person name="Brettin T."/>
            <person name="Detter J.C."/>
            <person name="Rohde M."/>
            <person name="Goeker M."/>
            <person name="Bristow J."/>
            <person name="Eisen J.A."/>
            <person name="Markowitz V."/>
            <person name="Kyrpides N.C."/>
            <person name="Klenk H.-P."/>
            <person name="Hugenholtz P."/>
        </authorList>
    </citation>
    <scope>NUCLEOTIDE SEQUENCE [LARGE SCALE GENOMIC DNA]</scope>
    <source>
        <strain evidence="3">DSM 14684 / CIP 108061 / JCM 11494 / NBRC 100937 / ID131577</strain>
    </source>
</reference>